<feature type="coiled-coil region" evidence="1">
    <location>
        <begin position="142"/>
        <end position="176"/>
    </location>
</feature>
<feature type="transmembrane region" description="Helical" evidence="2">
    <location>
        <begin position="415"/>
        <end position="434"/>
    </location>
</feature>
<dbReference type="GO" id="GO:0016020">
    <property type="term" value="C:membrane"/>
    <property type="evidence" value="ECO:0007669"/>
    <property type="project" value="InterPro"/>
</dbReference>
<organism evidence="5 6">
    <name type="scientific">Panagrolaimus superbus</name>
    <dbReference type="NCBI Taxonomy" id="310955"/>
    <lineage>
        <taxon>Eukaryota</taxon>
        <taxon>Metazoa</taxon>
        <taxon>Ecdysozoa</taxon>
        <taxon>Nematoda</taxon>
        <taxon>Chromadorea</taxon>
        <taxon>Rhabditida</taxon>
        <taxon>Tylenchina</taxon>
        <taxon>Panagrolaimomorpha</taxon>
        <taxon>Panagrolaimoidea</taxon>
        <taxon>Panagrolaimidae</taxon>
        <taxon>Panagrolaimus</taxon>
    </lineage>
</organism>
<accession>A0A914Y1Z1</accession>
<name>A0A914Y1Z1_9BILA</name>
<protein>
    <submittedName>
        <fullName evidence="6">Piezo non-specific cation channel R-Ras-binding domain-containing protein</fullName>
    </submittedName>
</protein>
<keyword evidence="2" id="KW-0472">Membrane</keyword>
<evidence type="ECO:0000256" key="1">
    <source>
        <dbReference type="SAM" id="Coils"/>
    </source>
</evidence>
<feature type="transmembrane region" description="Helical" evidence="2">
    <location>
        <begin position="361"/>
        <end position="379"/>
    </location>
</feature>
<dbReference type="AlphaFoldDB" id="A0A914Y1Z1"/>
<evidence type="ECO:0000313" key="5">
    <source>
        <dbReference type="Proteomes" id="UP000887577"/>
    </source>
</evidence>
<dbReference type="PANTHER" id="PTHR47049:SF2">
    <property type="entry name" value="PIEZO-TYPE MECHANOSENSITIVE ION CHANNEL HOMOLOG"/>
    <property type="match status" value="1"/>
</dbReference>
<feature type="domain" description="Piezo transmembrane helical unit" evidence="3">
    <location>
        <begin position="317"/>
        <end position="435"/>
    </location>
</feature>
<feature type="domain" description="Piezo THU9 and anchor" evidence="4">
    <location>
        <begin position="579"/>
        <end position="678"/>
    </location>
</feature>
<feature type="transmembrane region" description="Helical" evidence="2">
    <location>
        <begin position="580"/>
        <end position="600"/>
    </location>
</feature>
<dbReference type="InterPro" id="IPR056770">
    <property type="entry name" value="Piezo_THU9_anchor"/>
</dbReference>
<evidence type="ECO:0000259" key="3">
    <source>
        <dbReference type="Pfam" id="PF23188"/>
    </source>
</evidence>
<keyword evidence="2" id="KW-0812">Transmembrane</keyword>
<dbReference type="InterPro" id="IPR027272">
    <property type="entry name" value="Piezo"/>
</dbReference>
<dbReference type="WBParaSite" id="PSU_v2.g13250.t1">
    <property type="protein sequence ID" value="PSU_v2.g13250.t1"/>
    <property type="gene ID" value="PSU_v2.g13250"/>
</dbReference>
<dbReference type="InterPro" id="IPR056768">
    <property type="entry name" value="THU_Piezo"/>
</dbReference>
<dbReference type="Pfam" id="PF24874">
    <property type="entry name" value="Piezo_THU9_anchor"/>
    <property type="match status" value="1"/>
</dbReference>
<feature type="transmembrane region" description="Helical" evidence="2">
    <location>
        <begin position="324"/>
        <end position="349"/>
    </location>
</feature>
<feature type="transmembrane region" description="Helical" evidence="2">
    <location>
        <begin position="620"/>
        <end position="641"/>
    </location>
</feature>
<feature type="transmembrane region" description="Helical" evidence="2">
    <location>
        <begin position="21"/>
        <end position="45"/>
    </location>
</feature>
<dbReference type="PANTHER" id="PTHR47049">
    <property type="entry name" value="PIEZO-TYPE MECHANOSENSITIVE ION CHANNEL HOMOLOG"/>
    <property type="match status" value="1"/>
</dbReference>
<evidence type="ECO:0000259" key="4">
    <source>
        <dbReference type="Pfam" id="PF24874"/>
    </source>
</evidence>
<keyword evidence="5" id="KW-1185">Reference proteome</keyword>
<feature type="transmembrane region" description="Helical" evidence="2">
    <location>
        <begin position="653"/>
        <end position="672"/>
    </location>
</feature>
<keyword evidence="2" id="KW-1133">Transmembrane helix</keyword>
<evidence type="ECO:0000313" key="6">
    <source>
        <dbReference type="WBParaSite" id="PSU_v2.g13250.t1"/>
    </source>
</evidence>
<dbReference type="GO" id="GO:0008381">
    <property type="term" value="F:mechanosensitive monoatomic ion channel activity"/>
    <property type="evidence" value="ECO:0007669"/>
    <property type="project" value="InterPro"/>
</dbReference>
<reference evidence="6" key="1">
    <citation type="submission" date="2022-11" db="UniProtKB">
        <authorList>
            <consortium name="WormBaseParasite"/>
        </authorList>
    </citation>
    <scope>IDENTIFICATION</scope>
</reference>
<evidence type="ECO:0000256" key="2">
    <source>
        <dbReference type="SAM" id="Phobius"/>
    </source>
</evidence>
<proteinExistence type="predicted"/>
<sequence length="686" mass="78858">MSKKERLKFAYDQFKTNIKEYAMLLAMFLGMFARGTIESLISYLMTLSRDYRYIAYILQEEKRIHKELFNASMDVDEHVSKVTRHQQRAMIREKLQEKYGKSGFLKDEGIRKLHQYVEETEEREDSEAFDAPLPEIVTEVIKEELEAEKVIEEEQAIKEEEALKDSEAEAKALKEEEGDVVVSDSEVESRKSVVGLLGRKKESIASKMSKDSILSKGSSKTSKESILTKTSVESKEVAVITPAIIVQHDSEDDTTTVVHVPQAIVEIPRGSSTPSQAEFRKIVDEAERQLSPPITKPTKEEYLFVRLIIAFYYAILSRSELICYIMIILNHIHSASFLSMPLPFMMLLWGTLNVPLPTKQFWITVITYTEAMVIIKYVFQFGFFPWNSSAPSLDPFWLPRILGIEKNPHYAMWDLVLLMTLFLHRNILMATGLWKNTEKHKSEDDSISSDESEKDEISKASNASLQLSPPIVPKERKGSLFSRRRLTQISFSSVTNKFRRERIKRKWVSFNGFDKSLLPTNNPNNPYNPHHVRFSFINDFDVIVRLPSTDSDSSVTHKVTKVRGFFGILLHPVNRVPIDMYAPMFLCDIICFLIVIFGYSDFGTDQGGGSVAAYFEENKVPGTLVAMLIIQFVLIVTDRALFLRKFLFGKLCFQLLLVIFIHIWIFFLLPAATDRLFCWKCFDPKL</sequence>
<keyword evidence="1" id="KW-0175">Coiled coil</keyword>
<dbReference type="Proteomes" id="UP000887577">
    <property type="component" value="Unplaced"/>
</dbReference>
<dbReference type="Pfam" id="PF23188">
    <property type="entry name" value="THU_Piezo1"/>
    <property type="match status" value="1"/>
</dbReference>